<proteinExistence type="predicted"/>
<name>A0A8S5QK78_9CAUD</name>
<protein>
    <submittedName>
        <fullName evidence="1">Uncharacterized protein</fullName>
    </submittedName>
</protein>
<dbReference type="EMBL" id="BK015666">
    <property type="protein sequence ID" value="DAE18956.1"/>
    <property type="molecule type" value="Genomic_DNA"/>
</dbReference>
<organism evidence="1">
    <name type="scientific">Siphoviridae sp. ctiOl67</name>
    <dbReference type="NCBI Taxonomy" id="2825622"/>
    <lineage>
        <taxon>Viruses</taxon>
        <taxon>Duplodnaviria</taxon>
        <taxon>Heunggongvirae</taxon>
        <taxon>Uroviricota</taxon>
        <taxon>Caudoviricetes</taxon>
    </lineage>
</organism>
<accession>A0A8S5QK78</accession>
<reference evidence="1" key="1">
    <citation type="journal article" date="2021" name="Proc. Natl. Acad. Sci. U.S.A.">
        <title>A Catalog of Tens of Thousands of Viruses from Human Metagenomes Reveals Hidden Associations with Chronic Diseases.</title>
        <authorList>
            <person name="Tisza M.J."/>
            <person name="Buck C.B."/>
        </authorList>
    </citation>
    <scope>NUCLEOTIDE SEQUENCE</scope>
    <source>
        <strain evidence="1">CtiOl67</strain>
    </source>
</reference>
<evidence type="ECO:0000313" key="1">
    <source>
        <dbReference type="EMBL" id="DAE18956.1"/>
    </source>
</evidence>
<sequence length="85" mass="10652">MAIYIDHNIHRKDLSEKEIETIYKYLYFLFRMIAYKYKWFNTTEIYDNYSLFGATYMYFRYLRDNEIKVRSVMNYINSSAYFIKV</sequence>